<organism evidence="1 2">
    <name type="scientific">Nitrososphaera viennensis EN76</name>
    <dbReference type="NCBI Taxonomy" id="926571"/>
    <lineage>
        <taxon>Archaea</taxon>
        <taxon>Nitrososphaerota</taxon>
        <taxon>Nitrososphaeria</taxon>
        <taxon>Nitrososphaerales</taxon>
        <taxon>Nitrososphaeraceae</taxon>
        <taxon>Nitrososphaera</taxon>
    </lineage>
</organism>
<dbReference type="Proteomes" id="UP000027093">
    <property type="component" value="Chromosome"/>
</dbReference>
<dbReference type="HOGENOM" id="CLU_1682760_0_0_2"/>
<reference evidence="1 2" key="1">
    <citation type="journal article" date="2014" name="Int. J. Syst. Evol. Microbiol.">
        <title>Nitrososphaera viennensis gen. nov., sp. nov., an aerobic and mesophilic, ammonia-oxidizing archaeon from soil and a member of the archaeal phylum Thaumarchaeota.</title>
        <authorList>
            <person name="Stieglmeier M."/>
            <person name="Klingl A."/>
            <person name="Alves R.J."/>
            <person name="Rittmann S.K."/>
            <person name="Melcher M."/>
            <person name="Leisch N."/>
            <person name="Schleper C."/>
        </authorList>
    </citation>
    <scope>NUCLEOTIDE SEQUENCE [LARGE SCALE GENOMIC DNA]</scope>
    <source>
        <strain evidence="1">EN76</strain>
    </source>
</reference>
<name>A0A060HRL4_9ARCH</name>
<keyword evidence="2" id="KW-1185">Reference proteome</keyword>
<evidence type="ECO:0000313" key="2">
    <source>
        <dbReference type="Proteomes" id="UP000027093"/>
    </source>
</evidence>
<gene>
    <name evidence="1" type="ORF">NVIE_019180</name>
</gene>
<protein>
    <submittedName>
        <fullName evidence="1">Uncharacterized protein</fullName>
    </submittedName>
</protein>
<dbReference type="KEGG" id="nvn:NVIE_019180"/>
<dbReference type="AlphaFoldDB" id="A0A060HRL4"/>
<accession>A0A060HRL4</accession>
<dbReference type="EMBL" id="CP007536">
    <property type="protein sequence ID" value="AIC16176.1"/>
    <property type="molecule type" value="Genomic_DNA"/>
</dbReference>
<proteinExistence type="predicted"/>
<evidence type="ECO:0000313" key="1">
    <source>
        <dbReference type="EMBL" id="AIC16176.1"/>
    </source>
</evidence>
<sequence>MFSCRKLVSFCCQSFSSIIWCRMKRFSTCLLNPKLSGHMPKQSLEVKEIYILSPKDLTKEKVVGEQGFFDNLKKSWMLGDLHACMCVCVCACFWSTVDLTKGSRTPRLASTCRNTFGLAGNLPAGRIHLLSLFRCRMSIVLKSCVCQAGWVLFQMV</sequence>